<protein>
    <submittedName>
        <fullName evidence="2">Uncharacterized protein</fullName>
    </submittedName>
</protein>
<keyword evidence="1" id="KW-0812">Transmembrane</keyword>
<feature type="transmembrane region" description="Helical" evidence="1">
    <location>
        <begin position="120"/>
        <end position="144"/>
    </location>
</feature>
<name>A0AAV8QQE9_ENSVE</name>
<organism evidence="2 3">
    <name type="scientific">Ensete ventricosum</name>
    <name type="common">Abyssinian banana</name>
    <name type="synonym">Musa ensete</name>
    <dbReference type="NCBI Taxonomy" id="4639"/>
    <lineage>
        <taxon>Eukaryota</taxon>
        <taxon>Viridiplantae</taxon>
        <taxon>Streptophyta</taxon>
        <taxon>Embryophyta</taxon>
        <taxon>Tracheophyta</taxon>
        <taxon>Spermatophyta</taxon>
        <taxon>Magnoliopsida</taxon>
        <taxon>Liliopsida</taxon>
        <taxon>Zingiberales</taxon>
        <taxon>Musaceae</taxon>
        <taxon>Ensete</taxon>
    </lineage>
</organism>
<comment type="caution">
    <text evidence="2">The sequence shown here is derived from an EMBL/GenBank/DDBJ whole genome shotgun (WGS) entry which is preliminary data.</text>
</comment>
<proteinExistence type="predicted"/>
<evidence type="ECO:0000256" key="1">
    <source>
        <dbReference type="SAM" id="Phobius"/>
    </source>
</evidence>
<reference evidence="2 3" key="1">
    <citation type="submission" date="2022-12" db="EMBL/GenBank/DDBJ databases">
        <title>Chromosome-scale assembly of the Ensete ventricosum genome.</title>
        <authorList>
            <person name="Dussert Y."/>
            <person name="Stocks J."/>
            <person name="Wendawek A."/>
            <person name="Woldeyes F."/>
            <person name="Nichols R.A."/>
            <person name="Borrell J.S."/>
        </authorList>
    </citation>
    <scope>NUCLEOTIDE SEQUENCE [LARGE SCALE GENOMIC DNA]</scope>
    <source>
        <strain evidence="3">cv. Maze</strain>
        <tissue evidence="2">Seeds</tissue>
    </source>
</reference>
<evidence type="ECO:0000313" key="3">
    <source>
        <dbReference type="Proteomes" id="UP001222027"/>
    </source>
</evidence>
<accession>A0AAV8QQE9</accession>
<evidence type="ECO:0000313" key="2">
    <source>
        <dbReference type="EMBL" id="KAJ8479613.1"/>
    </source>
</evidence>
<sequence>MRLKEPPRCGMGFGRKIIDAVLGLAFVKACLSSNPRVQRLLSFGSTNEPNQPLPVSSPQPPVVGTATVTALQVDSGLPVGADEKRESRSVAELAVPAALCVAIYGSIPGNVQLNHPDLPLYGPLVAFICLGVFSSLSIVIYALVKPPGGSDVESTKQKVMGAAVGFFMMAFLLRILLLFPVTSLGLIGLIFFLGAAVVALVFFLSWKKESHKLAATAPDHVNMV</sequence>
<keyword evidence="1" id="KW-1133">Transmembrane helix</keyword>
<keyword evidence="1" id="KW-0472">Membrane</keyword>
<feature type="transmembrane region" description="Helical" evidence="1">
    <location>
        <begin position="159"/>
        <end position="179"/>
    </location>
</feature>
<keyword evidence="3" id="KW-1185">Reference proteome</keyword>
<dbReference type="Proteomes" id="UP001222027">
    <property type="component" value="Unassembled WGS sequence"/>
</dbReference>
<feature type="transmembrane region" description="Helical" evidence="1">
    <location>
        <begin position="185"/>
        <end position="204"/>
    </location>
</feature>
<gene>
    <name evidence="2" type="ORF">OPV22_023340</name>
</gene>
<dbReference type="AlphaFoldDB" id="A0AAV8QQE9"/>
<dbReference type="EMBL" id="JAQQAF010000006">
    <property type="protein sequence ID" value="KAJ8479613.1"/>
    <property type="molecule type" value="Genomic_DNA"/>
</dbReference>